<reference evidence="1 2" key="1">
    <citation type="submission" date="2019-04" db="EMBL/GenBank/DDBJ databases">
        <title>Sphingobacterium olei sp. nov., isolated from oil-contaminated soil.</title>
        <authorList>
            <person name="Liu B."/>
        </authorList>
    </citation>
    <scope>NUCLEOTIDE SEQUENCE [LARGE SCALE GENOMIC DNA]</scope>
    <source>
        <strain evidence="1 2">Y3L14</strain>
    </source>
</reference>
<accession>A0A4U0H638</accession>
<evidence type="ECO:0000313" key="1">
    <source>
        <dbReference type="EMBL" id="TJY66714.1"/>
    </source>
</evidence>
<protein>
    <recommendedName>
        <fullName evidence="3">RHS repeat-associated core domain-containing protein</fullName>
    </recommendedName>
</protein>
<sequence length="250" mass="27835">MHYDYGGYAYVLNNPLTYIDLFGLDTLNNNNQFTPDQWQNFNTTDDVVALDEVSISHGSNNNRSNSLIDNAMASIRDYGADHPYFKSGPYDVIKYRQQINAARDPAVDLMNFASLASGSGEIYMLGKISLQLGLKGILTLAMKNSMKKALANPQYVGRESYVLLNSISPGIKALMQGKGIDRAFRFYASKNLIFRTGERLGVVKMGLSNRGADVLGSGLLERYWWDVTTSGSWLNHTLKYSGEGVPLLYR</sequence>
<evidence type="ECO:0008006" key="3">
    <source>
        <dbReference type="Google" id="ProtNLM"/>
    </source>
</evidence>
<organism evidence="1 2">
    <name type="scientific">Sphingobacterium alkalisoli</name>
    <dbReference type="NCBI Taxonomy" id="1874115"/>
    <lineage>
        <taxon>Bacteria</taxon>
        <taxon>Pseudomonadati</taxon>
        <taxon>Bacteroidota</taxon>
        <taxon>Sphingobacteriia</taxon>
        <taxon>Sphingobacteriales</taxon>
        <taxon>Sphingobacteriaceae</taxon>
        <taxon>Sphingobacterium</taxon>
    </lineage>
</organism>
<keyword evidence="2" id="KW-1185">Reference proteome</keyword>
<comment type="caution">
    <text evidence="1">The sequence shown here is derived from an EMBL/GenBank/DDBJ whole genome shotgun (WGS) entry which is preliminary data.</text>
</comment>
<dbReference type="EMBL" id="SUKA01000002">
    <property type="protein sequence ID" value="TJY66714.1"/>
    <property type="molecule type" value="Genomic_DNA"/>
</dbReference>
<dbReference type="AlphaFoldDB" id="A0A4U0H638"/>
<proteinExistence type="predicted"/>
<dbReference type="Proteomes" id="UP000309872">
    <property type="component" value="Unassembled WGS sequence"/>
</dbReference>
<gene>
    <name evidence="1" type="ORF">FAZ19_07285</name>
</gene>
<name>A0A4U0H638_9SPHI</name>
<evidence type="ECO:0000313" key="2">
    <source>
        <dbReference type="Proteomes" id="UP000309872"/>
    </source>
</evidence>